<dbReference type="AlphaFoldDB" id="A0A485L9X8"/>
<protein>
    <submittedName>
        <fullName evidence="2">Aste57867_18273 protein</fullName>
    </submittedName>
</protein>
<reference evidence="2 3" key="1">
    <citation type="submission" date="2019-03" db="EMBL/GenBank/DDBJ databases">
        <authorList>
            <person name="Gaulin E."/>
            <person name="Dumas B."/>
        </authorList>
    </citation>
    <scope>NUCLEOTIDE SEQUENCE [LARGE SCALE GENOMIC DNA]</scope>
    <source>
        <strain evidence="2">CBS 568.67</strain>
    </source>
</reference>
<proteinExistence type="predicted"/>
<accession>A0A485L9X8</accession>
<keyword evidence="3" id="KW-1185">Reference proteome</keyword>
<dbReference type="EMBL" id="CAADRA010006402">
    <property type="protein sequence ID" value="VFT95010.1"/>
    <property type="molecule type" value="Genomic_DNA"/>
</dbReference>
<evidence type="ECO:0000313" key="2">
    <source>
        <dbReference type="EMBL" id="VFT95010.1"/>
    </source>
</evidence>
<evidence type="ECO:0000313" key="1">
    <source>
        <dbReference type="EMBL" id="KAF0690342.1"/>
    </source>
</evidence>
<gene>
    <name evidence="2" type="primary">Aste57867_18273</name>
    <name evidence="1" type="ORF">As57867_018211</name>
    <name evidence="2" type="ORF">ASTE57867_18273</name>
</gene>
<name>A0A485L9X8_9STRA</name>
<organism evidence="2 3">
    <name type="scientific">Aphanomyces stellatus</name>
    <dbReference type="NCBI Taxonomy" id="120398"/>
    <lineage>
        <taxon>Eukaryota</taxon>
        <taxon>Sar</taxon>
        <taxon>Stramenopiles</taxon>
        <taxon>Oomycota</taxon>
        <taxon>Saprolegniomycetes</taxon>
        <taxon>Saprolegniales</taxon>
        <taxon>Verrucalvaceae</taxon>
        <taxon>Aphanomyces</taxon>
    </lineage>
</organism>
<reference evidence="1" key="2">
    <citation type="submission" date="2019-06" db="EMBL/GenBank/DDBJ databases">
        <title>Genomics analysis of Aphanomyces spp. identifies a new class of oomycete effector associated with host adaptation.</title>
        <authorList>
            <person name="Gaulin E."/>
        </authorList>
    </citation>
    <scope>NUCLEOTIDE SEQUENCE</scope>
    <source>
        <strain evidence="1">CBS 578.67</strain>
    </source>
</reference>
<dbReference type="OrthoDB" id="185175at2759"/>
<dbReference type="Proteomes" id="UP000332933">
    <property type="component" value="Unassembled WGS sequence"/>
</dbReference>
<dbReference type="EMBL" id="VJMH01006381">
    <property type="protein sequence ID" value="KAF0690342.1"/>
    <property type="molecule type" value="Genomic_DNA"/>
</dbReference>
<evidence type="ECO:0000313" key="3">
    <source>
        <dbReference type="Proteomes" id="UP000332933"/>
    </source>
</evidence>
<sequence length="367" mass="40780">MANTNGMTWPELSWQDIHADVNLLTKSVSKKSASLQLALEESSVEAEKKLQVLASEIFYVHQHLTDSIHRVQCEAALVRVIQMFLLQQEVNPADTSLRQRAADWLCTHAGDWRRVDDSDSDGLLQCIREDIHSATTKEEFLQHMDAAAHSSVFFPVHTPDGSSSAPPPSSHLLGHLPMVTEAEAFQDAKDIKRDQLSINDVLFPGIVGYDALVRALADEIQRIAALYRPMYASFESTYDEMAKRILHTINRTESGGASYEILSHLVTPPSSPSLVLLRPNSKDATPLRIVIDMGAYEADAGWCFGLRVTMSTQTSYVLCDGDDPTTEWCVVHAVYRNRLAFSLGMSPFTVPTRGARRDTGRVQLVLN</sequence>